<accession>A0A975GRB0</accession>
<protein>
    <submittedName>
        <fullName evidence="3">Beta-lactamase and rhodanese-like domains-containing protein</fullName>
    </submittedName>
</protein>
<dbReference type="Gene3D" id="3.40.250.10">
    <property type="entry name" value="Rhodanese-like domain"/>
    <property type="match status" value="2"/>
</dbReference>
<dbReference type="SMART" id="SM00450">
    <property type="entry name" value="RHOD"/>
    <property type="match status" value="2"/>
</dbReference>
<feature type="domain" description="Rhodanese" evidence="2">
    <location>
        <begin position="369"/>
        <end position="456"/>
    </location>
</feature>
<dbReference type="SMART" id="SM00849">
    <property type="entry name" value="Lactamase_B"/>
    <property type="match status" value="1"/>
</dbReference>
<dbReference type="KEGG" id="dmm:dnm_067810"/>
<dbReference type="SUPFAM" id="SSF56281">
    <property type="entry name" value="Metallo-hydrolase/oxidoreductase"/>
    <property type="match status" value="1"/>
</dbReference>
<dbReference type="CDD" id="cd00158">
    <property type="entry name" value="RHOD"/>
    <property type="match status" value="1"/>
</dbReference>
<dbReference type="GO" id="GO:0050313">
    <property type="term" value="F:sulfur dioxygenase activity"/>
    <property type="evidence" value="ECO:0007669"/>
    <property type="project" value="InterPro"/>
</dbReference>
<feature type="domain" description="Rhodanese" evidence="2">
    <location>
        <begin position="264"/>
        <end position="355"/>
    </location>
</feature>
<dbReference type="Gene3D" id="3.60.15.10">
    <property type="entry name" value="Ribonuclease Z/Hydroxyacylglutathione hydrolase-like"/>
    <property type="match status" value="1"/>
</dbReference>
<dbReference type="PROSITE" id="PS51257">
    <property type="entry name" value="PROKAR_LIPOPROTEIN"/>
    <property type="match status" value="1"/>
</dbReference>
<dbReference type="Proteomes" id="UP000663722">
    <property type="component" value="Chromosome"/>
</dbReference>
<dbReference type="GO" id="GO:0046872">
    <property type="term" value="F:metal ion binding"/>
    <property type="evidence" value="ECO:0007669"/>
    <property type="project" value="UniProtKB-KW"/>
</dbReference>
<dbReference type="InterPro" id="IPR001279">
    <property type="entry name" value="Metallo-B-lactamas"/>
</dbReference>
<keyword evidence="4" id="KW-1185">Reference proteome</keyword>
<dbReference type="PROSITE" id="PS50206">
    <property type="entry name" value="RHODANESE_3"/>
    <property type="match status" value="2"/>
</dbReference>
<evidence type="ECO:0000256" key="1">
    <source>
        <dbReference type="ARBA" id="ARBA00022723"/>
    </source>
</evidence>
<dbReference type="InterPro" id="IPR036866">
    <property type="entry name" value="RibonucZ/Hydroxyglut_hydro"/>
</dbReference>
<dbReference type="SUPFAM" id="SSF52821">
    <property type="entry name" value="Rhodanese/Cell cycle control phosphatase"/>
    <property type="match status" value="2"/>
</dbReference>
<gene>
    <name evidence="3" type="ORF">dnm_067810</name>
</gene>
<dbReference type="EMBL" id="CP061800">
    <property type="protein sequence ID" value="QTA90720.1"/>
    <property type="molecule type" value="Genomic_DNA"/>
</dbReference>
<dbReference type="FunFam" id="3.60.15.10:FF:000030">
    <property type="entry name" value="Metallo-beta-lactamase family protein"/>
    <property type="match status" value="1"/>
</dbReference>
<keyword evidence="1" id="KW-0479">Metal-binding</keyword>
<dbReference type="InterPro" id="IPR044528">
    <property type="entry name" value="POD-like_MBL-fold"/>
</dbReference>
<dbReference type="GO" id="GO:0070813">
    <property type="term" value="P:hydrogen sulfide metabolic process"/>
    <property type="evidence" value="ECO:0007669"/>
    <property type="project" value="TreeGrafter"/>
</dbReference>
<dbReference type="InterPro" id="IPR001763">
    <property type="entry name" value="Rhodanese-like_dom"/>
</dbReference>
<name>A0A975GRB0_9BACT</name>
<dbReference type="GO" id="GO:0006749">
    <property type="term" value="P:glutathione metabolic process"/>
    <property type="evidence" value="ECO:0007669"/>
    <property type="project" value="InterPro"/>
</dbReference>
<reference evidence="3" key="1">
    <citation type="journal article" date="2021" name="Microb. Physiol.">
        <title>Proteogenomic Insights into the Physiology of Marine, Sulfate-Reducing, Filamentous Desulfonema limicola and Desulfonema magnum.</title>
        <authorList>
            <person name="Schnaars V."/>
            <person name="Wohlbrand L."/>
            <person name="Scheve S."/>
            <person name="Hinrichs C."/>
            <person name="Reinhardt R."/>
            <person name="Rabus R."/>
        </authorList>
    </citation>
    <scope>NUCLEOTIDE SEQUENCE</scope>
    <source>
        <strain evidence="3">4be13</strain>
    </source>
</reference>
<dbReference type="PANTHER" id="PTHR43084">
    <property type="entry name" value="PERSULFIDE DIOXYGENASE ETHE1"/>
    <property type="match status" value="1"/>
</dbReference>
<sequence>MYFKQVTVEGMGCLSYVIGCPQAGTACVVDPKRDVQDYIDIARKNDMRITHIFETHIHADHVSGNQELRSRTRADIYFLEGSPVEFEHKTVREGDIFEFGKASVKIMSTPGHTPFSMSLIVSDTARGTEPWMVLTGDCMFVGDVGRPDLAGQEMIDEQVGNLYHSLHKLGNLPESVEVFPAHGEGSLCGKGMSPKSSSTIGYEIRSNPVLSLDEKSFRQEFTRTFPERPRSFSHIIETNRKGAPLMERCPVTRDLSLAQVKSLSDKGATILDARNTAAFGGVHINGSINIGLAKQTANWIGMVIDPRADIIMVVDDEKHFDEMSINLHRIGYDNILGYLYGGIAAWQEAGYPISQLWQISAEKLREKLQRNHTNLLDVRTPAEWDGGHISQARHLPLTELLKEKPELPEDEEIIVTCGMGYRGNIAASYLQSRGFRHVHSLAGGMKAWINAGYEIK</sequence>
<organism evidence="3 4">
    <name type="scientific">Desulfonema magnum</name>
    <dbReference type="NCBI Taxonomy" id="45655"/>
    <lineage>
        <taxon>Bacteria</taxon>
        <taxon>Pseudomonadati</taxon>
        <taxon>Thermodesulfobacteriota</taxon>
        <taxon>Desulfobacteria</taxon>
        <taxon>Desulfobacterales</taxon>
        <taxon>Desulfococcaceae</taxon>
        <taxon>Desulfonema</taxon>
    </lineage>
</organism>
<dbReference type="Pfam" id="PF00581">
    <property type="entry name" value="Rhodanese"/>
    <property type="match status" value="2"/>
</dbReference>
<dbReference type="CDD" id="cd07724">
    <property type="entry name" value="POD-like_MBL-fold"/>
    <property type="match status" value="1"/>
</dbReference>
<evidence type="ECO:0000313" key="4">
    <source>
        <dbReference type="Proteomes" id="UP000663722"/>
    </source>
</evidence>
<dbReference type="AlphaFoldDB" id="A0A975GRB0"/>
<dbReference type="PANTHER" id="PTHR43084:SF1">
    <property type="entry name" value="PERSULFIDE DIOXYGENASE ETHE1, MITOCHONDRIAL"/>
    <property type="match status" value="1"/>
</dbReference>
<dbReference type="RefSeq" id="WP_207678790.1">
    <property type="nucleotide sequence ID" value="NZ_CP061800.1"/>
</dbReference>
<dbReference type="InterPro" id="IPR036873">
    <property type="entry name" value="Rhodanese-like_dom_sf"/>
</dbReference>
<evidence type="ECO:0000259" key="2">
    <source>
        <dbReference type="PROSITE" id="PS50206"/>
    </source>
</evidence>
<evidence type="ECO:0000313" key="3">
    <source>
        <dbReference type="EMBL" id="QTA90720.1"/>
    </source>
</evidence>
<dbReference type="Pfam" id="PF00753">
    <property type="entry name" value="Lactamase_B"/>
    <property type="match status" value="1"/>
</dbReference>
<dbReference type="InterPro" id="IPR051682">
    <property type="entry name" value="Mito_Persulfide_Diox"/>
</dbReference>
<proteinExistence type="predicted"/>